<reference evidence="2 3" key="1">
    <citation type="submission" date="2014-02" db="EMBL/GenBank/DDBJ databases">
        <title>Draft Genome of Hylemonella gracilis isolated from the Niagara River.</title>
        <authorList>
            <person name="Pawlowski D.R."/>
            <person name="Koudelka G.B."/>
        </authorList>
    </citation>
    <scope>NUCLEOTIDE SEQUENCE [LARGE SCALE GENOMIC DNA]</scope>
    <source>
        <strain evidence="2 3">Niagara R</strain>
    </source>
</reference>
<keyword evidence="1" id="KW-0175">Coiled coil</keyword>
<feature type="non-terminal residue" evidence="2">
    <location>
        <position position="1"/>
    </location>
</feature>
<dbReference type="Pfam" id="PF18886">
    <property type="entry name" value="DUF5649"/>
    <property type="match status" value="2"/>
</dbReference>
<organism evidence="2 3">
    <name type="scientific">Hylemonella gracilis str. Niagara R</name>
    <dbReference type="NCBI Taxonomy" id="1458275"/>
    <lineage>
        <taxon>Bacteria</taxon>
        <taxon>Pseudomonadati</taxon>
        <taxon>Pseudomonadota</taxon>
        <taxon>Betaproteobacteria</taxon>
        <taxon>Burkholderiales</taxon>
        <taxon>Comamonadaceae</taxon>
        <taxon>Hylemonella</taxon>
    </lineage>
</organism>
<evidence type="ECO:0000313" key="3">
    <source>
        <dbReference type="Proteomes" id="UP000023268"/>
    </source>
</evidence>
<name>A0A016XM53_9BURK</name>
<evidence type="ECO:0000313" key="2">
    <source>
        <dbReference type="EMBL" id="EYC52916.1"/>
    </source>
</evidence>
<feature type="coiled-coil region" evidence="1">
    <location>
        <begin position="1564"/>
        <end position="1591"/>
    </location>
</feature>
<dbReference type="Proteomes" id="UP000023268">
    <property type="component" value="Unassembled WGS sequence"/>
</dbReference>
<protein>
    <submittedName>
        <fullName evidence="2">Uncharacterized protein</fullName>
    </submittedName>
</protein>
<proteinExistence type="predicted"/>
<sequence length="1717" mass="172300">ITEDEGISVGAITHTGNLTLNANGSIAQTGAGAISVTGTTSLTAGANAITLDSAGNSFGGAVSATGTSVTIDGGTGSLNVGSGGITASTGNVDLRADTQITAAGNISAVNGTVMLSASTAGAGILLGNLPAFSQIHANTLQIGRSGQTGLISLGGNFSAHSNLTNLTFAQAVRLTTDVTLNTSTGNGNITFNSTVDGTVAGQQGLTLNAGSGDIAVAGDIGNGTQLEYLRVTQAHDATFSSQIKLSGDFTQTAGSGTTALEGALTVGSIDLKVSRLTLDNVALNTTGNGDITLQVDEILTVSGSTSFNAGTGTVTLAPFTKNRTVHICNSNVAGSCGGTYDTTYDLGSLAITAGTIGFGAADHANDITLEGITFNYGLQVRNNADIIVTGDLTGTTGSSLTLNPGAGITRLQGGSITTQGNQTFNSNVRLNGDFVLTATNGGDVSFNGTLTESTTSSLTIAQAEHVTLGGSVTLTGDFEVTQASGTLTLSDGLQLKAGSIHLNANEIDRGAGSSQITLDTSDGNGGTGGDVALITDNLTITNLDIQAGNGTITLAPQNASTDMNVCSSDASSCGGPFNPGDAVYDLGNTFTFNSAATLQLGQTSHSGDINLYSISLAYDLALNTSGLITLMGNVTTIGTLDLTAGQGIEVGGGALRSFTINNGGVVNFNSALNAATANTESLSIATTGTGYAVFDQAVGGVKRLANFNVNGQINNGATALSINAGTINLSSTSTLTSSGGMTFTGGMNAANGSLLAGNVNFNAINLQGHVHSTGSQTYNGTVTLGSATTLTARNAGNVLQAVDFNSTGSLNGLGQGLVINGNWNLQTAATGLSSLSVTATSTLAADVTTTGAQTYTGAVSLATGTRTLTAGNGQLIDMQGGVSGGGLGGLNIATGNWRLAGNATGLTSLSVTGTSTLAGDVTTTGAQTYLGAVTLAGTGTRVLQAGTGQLVDMRAGLTGAGLGLEIATGNWKLTGNATGLGSLLVANSSTLAGDVTTTGNQTYSGAVTVQGTHTLQAGATLTLNDTVTSNAGLTLSATNLHAEDTVAAAQDLTLTLQNNLTHDADGVSFQAGTAGSGVLTLRVNQDNSSAGVTLDLNGLDLSGTSIVLAGSGRDTLQGYTTGSGAWSVTGNGSGSLTHANLGTGSNSAGFSGFATLVGSDDADTFNVSGNHAGTIQGLAGNDILRLLGSGTLGSFDGGSGTDTFDIAGASHPRTVVWGQDFSNVETLVGNGDVLQGSSSAGTTWSLTGASSGTITVGTAASFSGFTQINSGTGGENLFTSNGQYGGTVRLAGANRWNFTSGARLTQGNVTGNGSLTIAQRDGQTSKSNFAISSSDLYLPNLANFTGDLIIGGTLTPPSLPLGGGSTVVINANRLTVADAIVTGGNLVLLGSDIELTGAALTSSGSSSLIAGGSLCNGCAGLSGTGDVIVSGATTMNASSGQVIAARGIQNASALTLRFNGGDFELAVASGQEETSQPSSLSTARSVSLNANTQAFIDRLNLQLVSVSVSFANPAAAILGVRAIEVIDLAVFEEDLTLFGRVGEGVALAFAQCEEVEGCTPNVTMEELDTVLGQIQLNIQQLEAELEQAKDPERRKQIEALLGEYRGRQKEYTAYRTDLADFTGFEAQFEDEFGKAGAAEIDMEAMEREVKVVETIYTRVRFLENLRFNQERRKLFAERTGLDLSDQRLTEIIDSTLKSATRAEARIEGMLLGKNEGE</sequence>
<evidence type="ECO:0000256" key="1">
    <source>
        <dbReference type="SAM" id="Coils"/>
    </source>
</evidence>
<dbReference type="STRING" id="1458275.AZ34_12825"/>
<gene>
    <name evidence="2" type="ORF">AZ34_12825</name>
</gene>
<dbReference type="EMBL" id="JEMG01000001">
    <property type="protein sequence ID" value="EYC52916.1"/>
    <property type="molecule type" value="Genomic_DNA"/>
</dbReference>
<dbReference type="InterPro" id="IPR043709">
    <property type="entry name" value="DUF5649"/>
</dbReference>
<dbReference type="eggNOG" id="COG3210">
    <property type="taxonomic scope" value="Bacteria"/>
</dbReference>
<comment type="caution">
    <text evidence="2">The sequence shown here is derived from an EMBL/GenBank/DDBJ whole genome shotgun (WGS) entry which is preliminary data.</text>
</comment>
<accession>A0A016XM53</accession>